<reference evidence="6 7" key="2">
    <citation type="submission" date="2019-09" db="EMBL/GenBank/DDBJ databases">
        <title>Complete Genome Sequence and Methylome Analysis of free living Spirochaetas.</title>
        <authorList>
            <person name="Leshcheva N."/>
            <person name="Mikheeva N."/>
        </authorList>
    </citation>
    <scope>NUCLEOTIDE SEQUENCE [LARGE SCALE GENOMIC DNA]</scope>
    <source>
        <strain evidence="6 7">P</strain>
    </source>
</reference>
<evidence type="ECO:0000256" key="2">
    <source>
        <dbReference type="ARBA" id="ARBA00022801"/>
    </source>
</evidence>
<dbReference type="Gene3D" id="2.60.40.10">
    <property type="entry name" value="Immunoglobulins"/>
    <property type="match status" value="1"/>
</dbReference>
<keyword evidence="2 4" id="KW-0378">Hydrolase</keyword>
<dbReference type="PANTHER" id="PTHR42715:SF10">
    <property type="entry name" value="BETA-GLUCOSIDASE"/>
    <property type="match status" value="1"/>
</dbReference>
<dbReference type="PROSITE" id="PS00775">
    <property type="entry name" value="GLYCOSYL_HYDROL_F3"/>
    <property type="match status" value="1"/>
</dbReference>
<dbReference type="EMBL" id="CP035807">
    <property type="protein sequence ID" value="QEN03854.1"/>
    <property type="molecule type" value="Genomic_DNA"/>
</dbReference>
<dbReference type="OrthoDB" id="9805821at2"/>
<gene>
    <name evidence="6" type="ORF">EW093_03775</name>
</gene>
<feature type="domain" description="Fibronectin type III-like" evidence="5">
    <location>
        <begin position="584"/>
        <end position="654"/>
    </location>
</feature>
<accession>A0A5C1QB17</accession>
<dbReference type="Pfam" id="PF14310">
    <property type="entry name" value="Fn3-like"/>
    <property type="match status" value="1"/>
</dbReference>
<comment type="similarity">
    <text evidence="1 4">Belongs to the glycosyl hydrolase 3 family.</text>
</comment>
<dbReference type="AlphaFoldDB" id="A0A5C1QB17"/>
<dbReference type="Pfam" id="PF01915">
    <property type="entry name" value="Glyco_hydro_3_C"/>
    <property type="match status" value="1"/>
</dbReference>
<dbReference type="InterPro" id="IPR050288">
    <property type="entry name" value="Cellulose_deg_GH3"/>
</dbReference>
<dbReference type="RefSeq" id="WP_149567112.1">
    <property type="nucleotide sequence ID" value="NZ_CP035807.1"/>
</dbReference>
<dbReference type="InterPro" id="IPR026891">
    <property type="entry name" value="Fn3-like"/>
</dbReference>
<keyword evidence="4" id="KW-0326">Glycosidase</keyword>
<dbReference type="Pfam" id="PF00933">
    <property type="entry name" value="Glyco_hydro_3"/>
    <property type="match status" value="1"/>
</dbReference>
<dbReference type="PANTHER" id="PTHR42715">
    <property type="entry name" value="BETA-GLUCOSIDASE"/>
    <property type="match status" value="1"/>
</dbReference>
<dbReference type="PRINTS" id="PR00133">
    <property type="entry name" value="GLHYDRLASE3"/>
</dbReference>
<dbReference type="SUPFAM" id="SSF51445">
    <property type="entry name" value="(Trans)glycosidases"/>
    <property type="match status" value="1"/>
</dbReference>
<keyword evidence="3" id="KW-0119">Carbohydrate metabolism</keyword>
<dbReference type="InterPro" id="IPR001764">
    <property type="entry name" value="Glyco_hydro_3_N"/>
</dbReference>
<dbReference type="InterPro" id="IPR017853">
    <property type="entry name" value="GH"/>
</dbReference>
<dbReference type="GO" id="GO:0008422">
    <property type="term" value="F:beta-glucosidase activity"/>
    <property type="evidence" value="ECO:0007669"/>
    <property type="project" value="UniProtKB-ARBA"/>
</dbReference>
<sequence length="807" mass="90150">MSENIRDLLNKLTLEEKASLCSGEDFWHLKGIQRLNIPSIMVTDGPHGLRKQEVKGDHVGLGGSVKATCFPTASATASSWDEELMFNMGVALSKECLAEDVSVLLGPGANIKRSPLCGRNFEYISEDPYLTGKMGASLVRGVQSNGIGTSLKHFALNNQEYRRMAIESVVDDRALREIYLPGFETIIKEAQPWTVMCAYNMYNGEYCSDNKTLLTNILKEEWGHTGLVVTDWGACNNRVAGIKAGLELEMPSSGGVNDKLIVKAVKNGTLSIEEVDRVVLRLLNLIFKANEGKQKDYRYDVDEHNNLAAEIAGESMVLLKNSEEILPLSRDERILVVGEFAKKPRYQGAGSSLINPTKVTTLLDALENLQIKFDYIQGYNIDSDIPNMELISQAVDSAKTYDKVVVIAGLTDDYESEGFDRTHLDMPDSHNKLIESLCEVNENIVVILQNGAPVIMPWIGGVKAVLEGYLGGQASGTAMVNIIFGIVNPSGKIAETFPLKLEDDLASKYFGMGPKTVEYRESIYVGYRYYDKAEKDVLFPFGFGLSYTNFEYSDLKLNNKNISDNDKLLVSLKIKNVGDVYGKEIIQLYVNDDISSVFRPQKELKAFKKIGLNPGEEREVNFELTKRSFAFYDVESKDWIVESGLFNILIGSSSRDIRLEESVTVTSDIRRIIENLEPKAPEYYNLIEYNTISNSSFIELLGRDLPVQKRLKGEDFTITSTVGDVSSTFIGKILYKNISKNFLKPPSGEEEVDPTMKRMMESIIYEMPLRSLVLMSGGKISFKTVNILLQFINSNYLKGFFAIFKPS</sequence>
<evidence type="ECO:0000313" key="6">
    <source>
        <dbReference type="EMBL" id="QEN03854.1"/>
    </source>
</evidence>
<dbReference type="FunFam" id="2.60.40.10:FF:000495">
    <property type="entry name" value="Periplasmic beta-glucosidase"/>
    <property type="match status" value="1"/>
</dbReference>
<dbReference type="InterPro" id="IPR019800">
    <property type="entry name" value="Glyco_hydro_3_AS"/>
</dbReference>
<name>A0A5C1QB17_9SPIO</name>
<dbReference type="InterPro" id="IPR036962">
    <property type="entry name" value="Glyco_hydro_3_N_sf"/>
</dbReference>
<keyword evidence="7" id="KW-1185">Reference proteome</keyword>
<dbReference type="KEGG" id="sper:EW093_03775"/>
<protein>
    <submittedName>
        <fullName evidence="6">Glycosyl hydrolase</fullName>
    </submittedName>
</protein>
<dbReference type="InterPro" id="IPR002772">
    <property type="entry name" value="Glyco_hydro_3_C"/>
</dbReference>
<dbReference type="SMART" id="SM01217">
    <property type="entry name" value="Fn3_like"/>
    <property type="match status" value="1"/>
</dbReference>
<evidence type="ECO:0000256" key="3">
    <source>
        <dbReference type="ARBA" id="ARBA00023277"/>
    </source>
</evidence>
<dbReference type="SUPFAM" id="SSF52279">
    <property type="entry name" value="Beta-D-glucan exohydrolase, C-terminal domain"/>
    <property type="match status" value="1"/>
</dbReference>
<proteinExistence type="inferred from homology"/>
<reference evidence="6 7" key="1">
    <citation type="submission" date="2019-02" db="EMBL/GenBank/DDBJ databases">
        <authorList>
            <person name="Fomenkov A."/>
            <person name="Dubinina G."/>
            <person name="Grabovich M."/>
            <person name="Vincze T."/>
            <person name="Roberts R.J."/>
        </authorList>
    </citation>
    <scope>NUCLEOTIDE SEQUENCE [LARGE SCALE GENOMIC DNA]</scope>
    <source>
        <strain evidence="6 7">P</strain>
    </source>
</reference>
<dbReference type="Gene3D" id="3.20.20.300">
    <property type="entry name" value="Glycoside hydrolase, family 3, N-terminal domain"/>
    <property type="match status" value="1"/>
</dbReference>
<evidence type="ECO:0000256" key="1">
    <source>
        <dbReference type="ARBA" id="ARBA00005336"/>
    </source>
</evidence>
<dbReference type="InterPro" id="IPR013783">
    <property type="entry name" value="Ig-like_fold"/>
</dbReference>
<dbReference type="InterPro" id="IPR036881">
    <property type="entry name" value="Glyco_hydro_3_C_sf"/>
</dbReference>
<evidence type="ECO:0000256" key="4">
    <source>
        <dbReference type="RuleBase" id="RU361161"/>
    </source>
</evidence>
<dbReference type="GO" id="GO:0005975">
    <property type="term" value="P:carbohydrate metabolic process"/>
    <property type="evidence" value="ECO:0007669"/>
    <property type="project" value="InterPro"/>
</dbReference>
<evidence type="ECO:0000259" key="5">
    <source>
        <dbReference type="SMART" id="SM01217"/>
    </source>
</evidence>
<evidence type="ECO:0000313" key="7">
    <source>
        <dbReference type="Proteomes" id="UP000323824"/>
    </source>
</evidence>
<dbReference type="Proteomes" id="UP000323824">
    <property type="component" value="Chromosome"/>
</dbReference>
<organism evidence="6 7">
    <name type="scientific">Thiospirochaeta perfilievii</name>
    <dbReference type="NCBI Taxonomy" id="252967"/>
    <lineage>
        <taxon>Bacteria</taxon>
        <taxon>Pseudomonadati</taxon>
        <taxon>Spirochaetota</taxon>
        <taxon>Spirochaetia</taxon>
        <taxon>Spirochaetales</taxon>
        <taxon>Spirochaetaceae</taxon>
        <taxon>Thiospirochaeta</taxon>
    </lineage>
</organism>
<dbReference type="Gene3D" id="3.40.50.1700">
    <property type="entry name" value="Glycoside hydrolase family 3 C-terminal domain"/>
    <property type="match status" value="1"/>
</dbReference>